<feature type="transmembrane region" description="Helical" evidence="1">
    <location>
        <begin position="53"/>
        <end position="74"/>
    </location>
</feature>
<evidence type="ECO:0000313" key="2">
    <source>
        <dbReference type="EMBL" id="RXZ66905.1"/>
    </source>
</evidence>
<sequence length="196" mass="20596">MNIGLSLVSGTVMILGSVLFLVAAFMPISARVFPEASPAKKLEHITDSPRAWIVSQVLFGVGSLVTVIGIGLLAPDDRDGSFAWLMLASTALLALGLVPWLGHLYARAADPARFAEGAVPAWLFLLYAALTEVGLAVFGLALLASPYPDWLGWVVVVGMALLVVVTIVLGDIPPLFFYLVTLLAGVVILVTPSLAS</sequence>
<comment type="caution">
    <text evidence="2">The sequence shown here is derived from an EMBL/GenBank/DDBJ whole genome shotgun (WGS) entry which is preliminary data.</text>
</comment>
<keyword evidence="3" id="KW-1185">Reference proteome</keyword>
<dbReference type="OrthoDB" id="5147476at2"/>
<organism evidence="2 3">
    <name type="scientific">Agromyces albus</name>
    <dbReference type="NCBI Taxonomy" id="205332"/>
    <lineage>
        <taxon>Bacteria</taxon>
        <taxon>Bacillati</taxon>
        <taxon>Actinomycetota</taxon>
        <taxon>Actinomycetes</taxon>
        <taxon>Micrococcales</taxon>
        <taxon>Microbacteriaceae</taxon>
        <taxon>Agromyces</taxon>
    </lineage>
</organism>
<evidence type="ECO:0000256" key="1">
    <source>
        <dbReference type="SAM" id="Phobius"/>
    </source>
</evidence>
<dbReference type="Proteomes" id="UP000293865">
    <property type="component" value="Unassembled WGS sequence"/>
</dbReference>
<dbReference type="AlphaFoldDB" id="A0A4Q2KNH6"/>
<name>A0A4Q2KNH6_9MICO</name>
<feature type="transmembrane region" description="Helical" evidence="1">
    <location>
        <begin position="121"/>
        <end position="143"/>
    </location>
</feature>
<keyword evidence="1" id="KW-0812">Transmembrane</keyword>
<accession>A0A4Q2KNH6</accession>
<dbReference type="RefSeq" id="WP_129522622.1">
    <property type="nucleotide sequence ID" value="NZ_SDPN01000079.1"/>
</dbReference>
<dbReference type="EMBL" id="SDPN01000079">
    <property type="protein sequence ID" value="RXZ66905.1"/>
    <property type="molecule type" value="Genomic_DNA"/>
</dbReference>
<gene>
    <name evidence="2" type="ORF">ESP51_20000</name>
</gene>
<evidence type="ECO:0008006" key="4">
    <source>
        <dbReference type="Google" id="ProtNLM"/>
    </source>
</evidence>
<evidence type="ECO:0000313" key="3">
    <source>
        <dbReference type="Proteomes" id="UP000293865"/>
    </source>
</evidence>
<protein>
    <recommendedName>
        <fullName evidence="4">DUF4386 family protein</fullName>
    </recommendedName>
</protein>
<feature type="transmembrane region" description="Helical" evidence="1">
    <location>
        <begin position="12"/>
        <end position="33"/>
    </location>
</feature>
<feature type="transmembrane region" description="Helical" evidence="1">
    <location>
        <begin position="175"/>
        <end position="195"/>
    </location>
</feature>
<proteinExistence type="predicted"/>
<keyword evidence="1" id="KW-0472">Membrane</keyword>
<reference evidence="2 3" key="1">
    <citation type="submission" date="2019-01" db="EMBL/GenBank/DDBJ databases">
        <title>Agromyces.</title>
        <authorList>
            <person name="Li J."/>
        </authorList>
    </citation>
    <scope>NUCLEOTIDE SEQUENCE [LARGE SCALE GENOMIC DNA]</scope>
    <source>
        <strain evidence="2 3">DSM 15934</strain>
    </source>
</reference>
<feature type="transmembrane region" description="Helical" evidence="1">
    <location>
        <begin position="150"/>
        <end position="169"/>
    </location>
</feature>
<keyword evidence="1" id="KW-1133">Transmembrane helix</keyword>
<feature type="transmembrane region" description="Helical" evidence="1">
    <location>
        <begin position="81"/>
        <end position="101"/>
    </location>
</feature>